<evidence type="ECO:0000256" key="8">
    <source>
        <dbReference type="ARBA" id="ARBA00033765"/>
    </source>
</evidence>
<keyword evidence="5 12" id="KW-0479">Metal-binding</keyword>
<dbReference type="InterPro" id="IPR006463">
    <property type="entry name" value="MiaB_methiolase"/>
</dbReference>
<keyword evidence="4 12" id="KW-0949">S-adenosyl-L-methionine</keyword>
<comment type="subcellular location">
    <subcellularLocation>
        <location evidence="12">Cytoplasm</location>
    </subcellularLocation>
</comment>
<evidence type="ECO:0000256" key="9">
    <source>
        <dbReference type="ARBA" id="ARBA00068570"/>
    </source>
</evidence>
<evidence type="ECO:0000256" key="6">
    <source>
        <dbReference type="ARBA" id="ARBA00023004"/>
    </source>
</evidence>
<dbReference type="SMART" id="SM00729">
    <property type="entry name" value="Elp3"/>
    <property type="match status" value="1"/>
</dbReference>
<evidence type="ECO:0000256" key="2">
    <source>
        <dbReference type="ARBA" id="ARBA00022485"/>
    </source>
</evidence>
<evidence type="ECO:0000313" key="16">
    <source>
        <dbReference type="Proteomes" id="UP000179266"/>
    </source>
</evidence>
<dbReference type="PROSITE" id="PS51918">
    <property type="entry name" value="RADICAL_SAM"/>
    <property type="match status" value="1"/>
</dbReference>
<comment type="catalytic activity">
    <reaction evidence="12">
        <text>N(6)-dimethylallyladenosine(37) in tRNA + (sulfur carrier)-SH + AH2 + 2 S-adenosyl-L-methionine = 2-methylsulfanyl-N(6)-dimethylallyladenosine(37) in tRNA + (sulfur carrier)-H + 5'-deoxyadenosine + L-methionine + A + S-adenosyl-L-homocysteine + 2 H(+)</text>
        <dbReference type="Rhea" id="RHEA:37067"/>
        <dbReference type="Rhea" id="RHEA-COMP:10375"/>
        <dbReference type="Rhea" id="RHEA-COMP:10376"/>
        <dbReference type="Rhea" id="RHEA-COMP:14737"/>
        <dbReference type="Rhea" id="RHEA-COMP:14739"/>
        <dbReference type="ChEBI" id="CHEBI:13193"/>
        <dbReference type="ChEBI" id="CHEBI:15378"/>
        <dbReference type="ChEBI" id="CHEBI:17319"/>
        <dbReference type="ChEBI" id="CHEBI:17499"/>
        <dbReference type="ChEBI" id="CHEBI:29917"/>
        <dbReference type="ChEBI" id="CHEBI:57844"/>
        <dbReference type="ChEBI" id="CHEBI:57856"/>
        <dbReference type="ChEBI" id="CHEBI:59789"/>
        <dbReference type="ChEBI" id="CHEBI:64428"/>
        <dbReference type="ChEBI" id="CHEBI:74415"/>
        <dbReference type="ChEBI" id="CHEBI:74417"/>
        <dbReference type="EC" id="2.8.4.3"/>
    </reaction>
</comment>
<keyword evidence="2 12" id="KW-0004">4Fe-4S</keyword>
<evidence type="ECO:0000256" key="4">
    <source>
        <dbReference type="ARBA" id="ARBA00022691"/>
    </source>
</evidence>
<dbReference type="Pfam" id="PF04055">
    <property type="entry name" value="Radical_SAM"/>
    <property type="match status" value="1"/>
</dbReference>
<reference evidence="15 16" key="1">
    <citation type="journal article" date="2016" name="Nat. Commun.">
        <title>Thousands of microbial genomes shed light on interconnected biogeochemical processes in an aquifer system.</title>
        <authorList>
            <person name="Anantharaman K."/>
            <person name="Brown C.T."/>
            <person name="Hug L.A."/>
            <person name="Sharon I."/>
            <person name="Castelle C.J."/>
            <person name="Probst A.J."/>
            <person name="Thomas B.C."/>
            <person name="Singh A."/>
            <person name="Wilkins M.J."/>
            <person name="Karaoz U."/>
            <person name="Brodie E.L."/>
            <person name="Williams K.H."/>
            <person name="Hubbard S.S."/>
            <person name="Banfield J.F."/>
        </authorList>
    </citation>
    <scope>NUCLEOTIDE SEQUENCE [LARGE SCALE GENOMIC DNA]</scope>
</reference>
<evidence type="ECO:0000256" key="7">
    <source>
        <dbReference type="ARBA" id="ARBA00023014"/>
    </source>
</evidence>
<feature type="binding site" evidence="12">
    <location>
        <position position="161"/>
    </location>
    <ligand>
        <name>[4Fe-4S] cluster</name>
        <dbReference type="ChEBI" id="CHEBI:49883"/>
        <label>2</label>
        <note>4Fe-4S-S-AdoMet</note>
    </ligand>
</feature>
<keyword evidence="6 12" id="KW-0408">Iron</keyword>
<dbReference type="EMBL" id="MGDD01000196">
    <property type="protein sequence ID" value="OGL45075.1"/>
    <property type="molecule type" value="Genomic_DNA"/>
</dbReference>
<dbReference type="Proteomes" id="UP000179266">
    <property type="component" value="Unassembled WGS sequence"/>
</dbReference>
<dbReference type="InterPro" id="IPR006638">
    <property type="entry name" value="Elp3/MiaA/NifB-like_rSAM"/>
</dbReference>
<keyword evidence="12" id="KW-0963">Cytoplasm</keyword>
<keyword evidence="7 12" id="KW-0411">Iron-sulfur</keyword>
<evidence type="ECO:0000256" key="10">
    <source>
        <dbReference type="ARBA" id="ARBA00080698"/>
    </source>
</evidence>
<accession>A0A1F7RU46</accession>
<dbReference type="SUPFAM" id="SSF102114">
    <property type="entry name" value="Radical SAM enzymes"/>
    <property type="match status" value="1"/>
</dbReference>
<dbReference type="CDD" id="cd01335">
    <property type="entry name" value="Radical_SAM"/>
    <property type="match status" value="1"/>
</dbReference>
<gene>
    <name evidence="12" type="primary">miaB</name>
    <name evidence="15" type="ORF">A2161_18945</name>
</gene>
<protein>
    <recommendedName>
        <fullName evidence="9 12">tRNA-2-methylthio-N(6)-dimethylallyladenosine synthase</fullName>
        <ecNumber evidence="8 12">2.8.4.3</ecNumber>
    </recommendedName>
    <alternativeName>
        <fullName evidence="11 12">(Dimethylallyl)adenosine tRNA methylthiotransferase MiaB</fullName>
    </alternativeName>
    <alternativeName>
        <fullName evidence="10 12">tRNA-i(6)A37 methylthiotransferase</fullName>
    </alternativeName>
</protein>
<feature type="binding site" evidence="12">
    <location>
        <position position="154"/>
    </location>
    <ligand>
        <name>[4Fe-4S] cluster</name>
        <dbReference type="ChEBI" id="CHEBI:49883"/>
        <label>2</label>
        <note>4Fe-4S-S-AdoMet</note>
    </ligand>
</feature>
<dbReference type="Gene3D" id="3.40.50.12160">
    <property type="entry name" value="Methylthiotransferase, N-terminal domain"/>
    <property type="match status" value="1"/>
</dbReference>
<dbReference type="InterPro" id="IPR023404">
    <property type="entry name" value="rSAM_horseshoe"/>
</dbReference>
<dbReference type="SFLD" id="SFLDG01061">
    <property type="entry name" value="methylthiotransferase"/>
    <property type="match status" value="1"/>
</dbReference>
<sequence>MKFYLETFGCQMNVHDSERITWLLLQEGFKKADNPSSADLILLNTCSIREKAEHKVFSRLGRLFILKKSNSSLKFGVIGCMAQSYGNKLLRRFPLLSFVIGPDSISSLPEIIRNELETGLPQVETKFNSSDHPGSGSFLPDYYGKTFISIMRGCNNYCSYCIVPYVRGPEISRPAHEILEEVEQLVDAGYKEIILLGQNVNSYLDTGKSTVTFARLLSMLNGIKGLERIRFMTSHPKDFTEDIIEAIYALEKVCEHVHLPIQAGSNKILAAMHREYTCEQYLKKIELLRKRIDNVAITTDIIVGFPGEDDQDFLKTVKLLEEVRFDSIFAFQFSKRKGTRAYTFDETVPESVKRSRLNEVNQLQKEISESINKTYIGTNVEIFIDEYCPKKTGLLSGRTRTDKIVFCSEQPDLLYTFRDILIESASPYALKGVILSDGERH</sequence>
<keyword evidence="3 12" id="KW-0808">Transferase</keyword>
<name>A0A1F7RU46_9BACT</name>
<dbReference type="Pfam" id="PF00919">
    <property type="entry name" value="UPF0004"/>
    <property type="match status" value="1"/>
</dbReference>
<dbReference type="SFLD" id="SFLDF00273">
    <property type="entry name" value="(dimethylallyl)adenosine_tRNA"/>
    <property type="match status" value="1"/>
</dbReference>
<dbReference type="AlphaFoldDB" id="A0A1F7RU46"/>
<dbReference type="EC" id="2.8.4.3" evidence="8 12"/>
<comment type="cofactor">
    <cofactor evidence="12">
        <name>[4Fe-4S] cluster</name>
        <dbReference type="ChEBI" id="CHEBI:49883"/>
    </cofactor>
    <text evidence="12">Binds 2 [4Fe-4S] clusters. One cluster is coordinated with 3 cysteines and an exchangeable S-adenosyl-L-methionine.</text>
</comment>
<proteinExistence type="inferred from homology"/>
<dbReference type="GO" id="GO:0005829">
    <property type="term" value="C:cytosol"/>
    <property type="evidence" value="ECO:0007669"/>
    <property type="project" value="TreeGrafter"/>
</dbReference>
<dbReference type="Gene3D" id="3.80.30.20">
    <property type="entry name" value="tm_1862 like domain"/>
    <property type="match status" value="1"/>
</dbReference>
<dbReference type="InterPro" id="IPR020612">
    <property type="entry name" value="Methylthiotransferase_CS"/>
</dbReference>
<feature type="binding site" evidence="12">
    <location>
        <position position="158"/>
    </location>
    <ligand>
        <name>[4Fe-4S] cluster</name>
        <dbReference type="ChEBI" id="CHEBI:49883"/>
        <label>2</label>
        <note>4Fe-4S-S-AdoMet</note>
    </ligand>
</feature>
<comment type="caution">
    <text evidence="15">The sequence shown here is derived from an EMBL/GenBank/DDBJ whole genome shotgun (WGS) entry which is preliminary data.</text>
</comment>
<dbReference type="PANTHER" id="PTHR43020:SF2">
    <property type="entry name" value="MITOCHONDRIAL TRNA METHYLTHIOTRANSFERASE CDK5RAP1"/>
    <property type="match status" value="1"/>
</dbReference>
<comment type="function">
    <text evidence="1 12">Catalyzes the methylthiolation of N6-(dimethylallyl)adenosine (i(6)A), leading to the formation of 2-methylthio-N6-(dimethylallyl)adenosine (ms(2)i(6)A) at position 37 in tRNAs that read codons beginning with uridine.</text>
</comment>
<organism evidence="15 16">
    <name type="scientific">Candidatus Schekmanbacteria bacterium RBG_13_48_7</name>
    <dbReference type="NCBI Taxonomy" id="1817878"/>
    <lineage>
        <taxon>Bacteria</taxon>
        <taxon>Candidatus Schekmaniibacteriota</taxon>
    </lineage>
</organism>
<dbReference type="InterPro" id="IPR038135">
    <property type="entry name" value="Methylthiotransferase_N_sf"/>
</dbReference>
<dbReference type="NCBIfam" id="TIGR00089">
    <property type="entry name" value="MiaB/RimO family radical SAM methylthiotransferase"/>
    <property type="match status" value="1"/>
</dbReference>
<feature type="binding site" evidence="12">
    <location>
        <position position="10"/>
    </location>
    <ligand>
        <name>[4Fe-4S] cluster</name>
        <dbReference type="ChEBI" id="CHEBI:49883"/>
        <label>1</label>
    </ligand>
</feature>
<evidence type="ECO:0000313" key="15">
    <source>
        <dbReference type="EMBL" id="OGL45075.1"/>
    </source>
</evidence>
<dbReference type="InterPro" id="IPR013848">
    <property type="entry name" value="Methylthiotransferase_N"/>
</dbReference>
<dbReference type="HAMAP" id="MF_01864">
    <property type="entry name" value="tRNA_metthiotr_MiaB"/>
    <property type="match status" value="1"/>
</dbReference>
<dbReference type="FunFam" id="3.40.50.12160:FF:000003">
    <property type="entry name" value="CDK5 regulatory subunit-associated protein 1"/>
    <property type="match status" value="1"/>
</dbReference>
<feature type="domain" description="MTTase N-terminal" evidence="13">
    <location>
        <begin position="1"/>
        <end position="117"/>
    </location>
</feature>
<dbReference type="PANTHER" id="PTHR43020">
    <property type="entry name" value="CDK5 REGULATORY SUBUNIT-ASSOCIATED PROTEIN 1"/>
    <property type="match status" value="1"/>
</dbReference>
<evidence type="ECO:0000256" key="5">
    <source>
        <dbReference type="ARBA" id="ARBA00022723"/>
    </source>
</evidence>
<evidence type="ECO:0000256" key="1">
    <source>
        <dbReference type="ARBA" id="ARBA00003234"/>
    </source>
</evidence>
<evidence type="ECO:0000259" key="13">
    <source>
        <dbReference type="PROSITE" id="PS51449"/>
    </source>
</evidence>
<evidence type="ECO:0000256" key="11">
    <source>
        <dbReference type="ARBA" id="ARBA00081141"/>
    </source>
</evidence>
<evidence type="ECO:0000256" key="12">
    <source>
        <dbReference type="HAMAP-Rule" id="MF_01864"/>
    </source>
</evidence>
<dbReference type="GO" id="GO:0051539">
    <property type="term" value="F:4 iron, 4 sulfur cluster binding"/>
    <property type="evidence" value="ECO:0007669"/>
    <property type="project" value="UniProtKB-UniRule"/>
</dbReference>
<feature type="binding site" evidence="12">
    <location>
        <position position="80"/>
    </location>
    <ligand>
        <name>[4Fe-4S] cluster</name>
        <dbReference type="ChEBI" id="CHEBI:49883"/>
        <label>1</label>
    </ligand>
</feature>
<evidence type="ECO:0000256" key="3">
    <source>
        <dbReference type="ARBA" id="ARBA00022679"/>
    </source>
</evidence>
<dbReference type="PROSITE" id="PS01278">
    <property type="entry name" value="MTTASE_RADICAL"/>
    <property type="match status" value="1"/>
</dbReference>
<dbReference type="GO" id="GO:0035597">
    <property type="term" value="F:tRNA-2-methylthio-N(6)-dimethylallyladenosine(37) synthase activity"/>
    <property type="evidence" value="ECO:0007669"/>
    <property type="project" value="UniProtKB-EC"/>
</dbReference>
<dbReference type="GO" id="GO:0046872">
    <property type="term" value="F:metal ion binding"/>
    <property type="evidence" value="ECO:0007669"/>
    <property type="project" value="UniProtKB-KW"/>
</dbReference>
<keyword evidence="12" id="KW-0819">tRNA processing</keyword>
<feature type="domain" description="Radical SAM core" evidence="14">
    <location>
        <begin position="140"/>
        <end position="370"/>
    </location>
</feature>
<dbReference type="SFLD" id="SFLDS00029">
    <property type="entry name" value="Radical_SAM"/>
    <property type="match status" value="1"/>
</dbReference>
<feature type="binding site" evidence="12">
    <location>
        <position position="46"/>
    </location>
    <ligand>
        <name>[4Fe-4S] cluster</name>
        <dbReference type="ChEBI" id="CHEBI:49883"/>
        <label>1</label>
    </ligand>
</feature>
<comment type="subunit">
    <text evidence="12">Monomer.</text>
</comment>
<dbReference type="FunFam" id="3.80.30.20:FF:000001">
    <property type="entry name" value="tRNA-2-methylthio-N(6)-dimethylallyladenosine synthase 2"/>
    <property type="match status" value="1"/>
</dbReference>
<dbReference type="InterPro" id="IPR007197">
    <property type="entry name" value="rSAM"/>
</dbReference>
<comment type="similarity">
    <text evidence="12">Belongs to the methylthiotransferase family. MiaB subfamily.</text>
</comment>
<evidence type="ECO:0000259" key="14">
    <source>
        <dbReference type="PROSITE" id="PS51918"/>
    </source>
</evidence>
<dbReference type="InterPro" id="IPR058240">
    <property type="entry name" value="rSAM_sf"/>
</dbReference>
<dbReference type="SFLD" id="SFLDG01082">
    <property type="entry name" value="B12-binding_domain_containing"/>
    <property type="match status" value="1"/>
</dbReference>
<dbReference type="NCBIfam" id="TIGR01574">
    <property type="entry name" value="miaB-methiolase"/>
    <property type="match status" value="1"/>
</dbReference>
<dbReference type="InterPro" id="IPR005839">
    <property type="entry name" value="Methylthiotransferase"/>
</dbReference>
<dbReference type="PROSITE" id="PS51449">
    <property type="entry name" value="MTTASE_N"/>
    <property type="match status" value="1"/>
</dbReference>